<evidence type="ECO:0000256" key="3">
    <source>
        <dbReference type="ARBA" id="ARBA00012787"/>
    </source>
</evidence>
<accession>A0A1G2NG34</accession>
<evidence type="ECO:0000256" key="2">
    <source>
        <dbReference type="ARBA" id="ARBA00005642"/>
    </source>
</evidence>
<dbReference type="EC" id="5.4.99.25" evidence="3"/>
<evidence type="ECO:0000256" key="4">
    <source>
        <dbReference type="ARBA" id="ARBA00022694"/>
    </source>
</evidence>
<comment type="catalytic activity">
    <reaction evidence="1">
        <text>uridine(55) in tRNA = pseudouridine(55) in tRNA</text>
        <dbReference type="Rhea" id="RHEA:42532"/>
        <dbReference type="Rhea" id="RHEA-COMP:10101"/>
        <dbReference type="Rhea" id="RHEA-COMP:10102"/>
        <dbReference type="ChEBI" id="CHEBI:65314"/>
        <dbReference type="ChEBI" id="CHEBI:65315"/>
        <dbReference type="EC" id="5.4.99.25"/>
    </reaction>
</comment>
<dbReference type="GO" id="GO:1990481">
    <property type="term" value="P:mRNA pseudouridine synthesis"/>
    <property type="evidence" value="ECO:0007669"/>
    <property type="project" value="TreeGrafter"/>
</dbReference>
<dbReference type="AlphaFoldDB" id="A0A1G2NG34"/>
<dbReference type="InterPro" id="IPR032819">
    <property type="entry name" value="TruB_C"/>
</dbReference>
<dbReference type="Proteomes" id="UP000176221">
    <property type="component" value="Unassembled WGS sequence"/>
</dbReference>
<keyword evidence="4" id="KW-0819">tRNA processing</keyword>
<proteinExistence type="inferred from homology"/>
<dbReference type="NCBIfam" id="TIGR00431">
    <property type="entry name" value="TruB"/>
    <property type="match status" value="1"/>
</dbReference>
<gene>
    <name evidence="8" type="ORF">A2928_04010</name>
</gene>
<evidence type="ECO:0000259" key="6">
    <source>
        <dbReference type="Pfam" id="PF01509"/>
    </source>
</evidence>
<keyword evidence="5" id="KW-0413">Isomerase</keyword>
<dbReference type="InterPro" id="IPR002501">
    <property type="entry name" value="PsdUridine_synth_N"/>
</dbReference>
<comment type="caution">
    <text evidence="8">The sequence shown here is derived from an EMBL/GenBank/DDBJ whole genome shotgun (WGS) entry which is preliminary data.</text>
</comment>
<dbReference type="GO" id="GO:0006400">
    <property type="term" value="P:tRNA modification"/>
    <property type="evidence" value="ECO:0007669"/>
    <property type="project" value="TreeGrafter"/>
</dbReference>
<name>A0A1G2NG34_9BACT</name>
<dbReference type="EMBL" id="MHRX01000001">
    <property type="protein sequence ID" value="OHA35035.1"/>
    <property type="molecule type" value="Genomic_DNA"/>
</dbReference>
<evidence type="ECO:0000313" key="8">
    <source>
        <dbReference type="EMBL" id="OHA35035.1"/>
    </source>
</evidence>
<evidence type="ECO:0000259" key="7">
    <source>
        <dbReference type="Pfam" id="PF16198"/>
    </source>
</evidence>
<dbReference type="GO" id="GO:0003723">
    <property type="term" value="F:RNA binding"/>
    <property type="evidence" value="ECO:0007669"/>
    <property type="project" value="InterPro"/>
</dbReference>
<evidence type="ECO:0000256" key="1">
    <source>
        <dbReference type="ARBA" id="ARBA00000385"/>
    </source>
</evidence>
<evidence type="ECO:0000256" key="5">
    <source>
        <dbReference type="ARBA" id="ARBA00023235"/>
    </source>
</evidence>
<dbReference type="InterPro" id="IPR014780">
    <property type="entry name" value="tRNA_psdUridine_synth_TruB"/>
</dbReference>
<sequence length="224" mass="24947">MTSMTRPQFILIDKPFGISTYDIIRILKPFYPGQKIGHAGTLDPFATGLVLVGIGSMTKKLTGLLKLDKSYTALIGFGTETDTLDRLGAIEYESKVVPSLKALTDTISGMNGELTLQVPKYSAIKHRGKPLYKYARENKSVEIPRKVMKIHDSFVHSYSHGMLKISYKVSSGTYMRSLARELGRRMGTYATILELRRTEIGDYKVDDAILIEDFVGEGEVAKQS</sequence>
<evidence type="ECO:0000313" key="9">
    <source>
        <dbReference type="Proteomes" id="UP000176221"/>
    </source>
</evidence>
<feature type="domain" description="Pseudouridine synthase II N-terminal" evidence="6">
    <location>
        <begin position="34"/>
        <end position="175"/>
    </location>
</feature>
<dbReference type="SUPFAM" id="SSF55120">
    <property type="entry name" value="Pseudouridine synthase"/>
    <property type="match status" value="1"/>
</dbReference>
<reference evidence="8 9" key="1">
    <citation type="journal article" date="2016" name="Nat. Commun.">
        <title>Thousands of microbial genomes shed light on interconnected biogeochemical processes in an aquifer system.</title>
        <authorList>
            <person name="Anantharaman K."/>
            <person name="Brown C.T."/>
            <person name="Hug L.A."/>
            <person name="Sharon I."/>
            <person name="Castelle C.J."/>
            <person name="Probst A.J."/>
            <person name="Thomas B.C."/>
            <person name="Singh A."/>
            <person name="Wilkins M.J."/>
            <person name="Karaoz U."/>
            <person name="Brodie E.L."/>
            <person name="Williams K.H."/>
            <person name="Hubbard S.S."/>
            <person name="Banfield J.F."/>
        </authorList>
    </citation>
    <scope>NUCLEOTIDE SEQUENCE [LARGE SCALE GENOMIC DNA]</scope>
</reference>
<dbReference type="STRING" id="1802319.A2928_04010"/>
<dbReference type="InterPro" id="IPR020103">
    <property type="entry name" value="PsdUridine_synth_cat_dom_sf"/>
</dbReference>
<dbReference type="PANTHER" id="PTHR13767">
    <property type="entry name" value="TRNA-PSEUDOURIDINE SYNTHASE"/>
    <property type="match status" value="1"/>
</dbReference>
<dbReference type="PANTHER" id="PTHR13767:SF2">
    <property type="entry name" value="PSEUDOURIDYLATE SYNTHASE TRUB1"/>
    <property type="match status" value="1"/>
</dbReference>
<dbReference type="Pfam" id="PF16198">
    <property type="entry name" value="TruB_C_2"/>
    <property type="match status" value="1"/>
</dbReference>
<protein>
    <recommendedName>
        <fullName evidence="3">tRNA pseudouridine(55) synthase</fullName>
        <ecNumber evidence="3">5.4.99.25</ecNumber>
    </recommendedName>
</protein>
<organism evidence="8 9">
    <name type="scientific">Candidatus Taylorbacteria bacterium RIFCSPLOWO2_01_FULL_45_15b</name>
    <dbReference type="NCBI Taxonomy" id="1802319"/>
    <lineage>
        <taxon>Bacteria</taxon>
        <taxon>Candidatus Tayloriibacteriota</taxon>
    </lineage>
</organism>
<dbReference type="GO" id="GO:0160148">
    <property type="term" value="F:tRNA pseudouridine(55) synthase activity"/>
    <property type="evidence" value="ECO:0007669"/>
    <property type="project" value="UniProtKB-EC"/>
</dbReference>
<feature type="domain" description="tRNA pseudouridylate synthase B C-terminal" evidence="7">
    <location>
        <begin position="176"/>
        <end position="214"/>
    </location>
</feature>
<dbReference type="Gene3D" id="3.30.2350.10">
    <property type="entry name" value="Pseudouridine synthase"/>
    <property type="match status" value="1"/>
</dbReference>
<dbReference type="Pfam" id="PF01509">
    <property type="entry name" value="TruB_N"/>
    <property type="match status" value="1"/>
</dbReference>
<comment type="similarity">
    <text evidence="2">Belongs to the pseudouridine synthase TruB family. Type 1 subfamily.</text>
</comment>